<dbReference type="InterPro" id="IPR023753">
    <property type="entry name" value="FAD/NAD-binding_dom"/>
</dbReference>
<comment type="subcellular location">
    <subcellularLocation>
        <location evidence="2">Cytoplasm</location>
    </subcellularLocation>
</comment>
<dbReference type="Gene3D" id="3.50.50.60">
    <property type="entry name" value="FAD/NAD(P)-binding domain"/>
    <property type="match status" value="2"/>
</dbReference>
<keyword evidence="8" id="KW-0520">NAD</keyword>
<comment type="cofactor">
    <cofactor evidence="1">
        <name>FAD</name>
        <dbReference type="ChEBI" id="CHEBI:57692"/>
    </cofactor>
</comment>
<dbReference type="AlphaFoldDB" id="A0A1E2UMG5"/>
<evidence type="ECO:0000256" key="8">
    <source>
        <dbReference type="ARBA" id="ARBA00023027"/>
    </source>
</evidence>
<keyword evidence="6" id="KW-0274">FAD</keyword>
<keyword evidence="12" id="KW-1185">Reference proteome</keyword>
<sequence>MEKILILGSGLAGYSLAREIRAVDESIELQMITADAGDFYSKPMLSNGLAQGKQSQDLVNAMAESMSDKLKMRIDTNCRVTAIDTERQQVITDRGEHRYTSLVLALGAKPIIPVMRGDAEQHRVTVNSLYDYHRFRQLLPQSPAHVAIIGPGLIGCEFANDLLSQGYQVSLIGPDPHPISTLLPAITGKALQQAMTEAGTHWHLQQTAAIMDQLAQGYRLTLTDASIIDCDLVLSAVGLLPEMQLATEAGLGTARGIVTDRMLRTSNERIYALGDCAEIAGFNLPYVMPIMNAARALAKTLTGEPTEVVYPAMPVVIKTPLHPIVIAPPQRGAAGDWQNHQDQQGTECLFHDPEGQLSGFVLSGKYVERKQSLTKQLPHLLPATG</sequence>
<proteinExistence type="inferred from homology"/>
<gene>
    <name evidence="11" type="ORF">A3196_03425</name>
</gene>
<comment type="caution">
    <text evidence="11">The sequence shown here is derived from an EMBL/GenBank/DDBJ whole genome shotgun (WGS) entry which is preliminary data.</text>
</comment>
<evidence type="ECO:0000313" key="11">
    <source>
        <dbReference type="EMBL" id="ODB95891.1"/>
    </source>
</evidence>
<evidence type="ECO:0000256" key="2">
    <source>
        <dbReference type="ARBA" id="ARBA00004496"/>
    </source>
</evidence>
<dbReference type="Pfam" id="PF18113">
    <property type="entry name" value="Rbx_binding"/>
    <property type="match status" value="1"/>
</dbReference>
<dbReference type="RefSeq" id="WP_069024139.1">
    <property type="nucleotide sequence ID" value="NZ_LVJZ01000003.1"/>
</dbReference>
<dbReference type="Gene3D" id="3.30.390.120">
    <property type="match status" value="1"/>
</dbReference>
<keyword evidence="5" id="KW-0285">Flavoprotein</keyword>
<comment type="similarity">
    <text evidence="3">Belongs to the FAD-dependent oxidoreductase family.</text>
</comment>
<dbReference type="PANTHER" id="PTHR43429:SF3">
    <property type="entry name" value="NITRITE REDUCTASE [NAD(P)H]"/>
    <property type="match status" value="1"/>
</dbReference>
<evidence type="ECO:0000256" key="6">
    <source>
        <dbReference type="ARBA" id="ARBA00022827"/>
    </source>
</evidence>
<dbReference type="InterPro" id="IPR036188">
    <property type="entry name" value="FAD/NAD-bd_sf"/>
</dbReference>
<evidence type="ECO:0000259" key="9">
    <source>
        <dbReference type="Pfam" id="PF07992"/>
    </source>
</evidence>
<dbReference type="GO" id="GO:0016491">
    <property type="term" value="F:oxidoreductase activity"/>
    <property type="evidence" value="ECO:0007669"/>
    <property type="project" value="UniProtKB-KW"/>
</dbReference>
<accession>A0A1E2UMG5</accession>
<evidence type="ECO:0000256" key="1">
    <source>
        <dbReference type="ARBA" id="ARBA00001974"/>
    </source>
</evidence>
<reference evidence="11 12" key="1">
    <citation type="submission" date="2016-03" db="EMBL/GenBank/DDBJ databases">
        <title>Chemosynthetic sulphur-oxidizing symbionts of marine invertebrate animals are capable of nitrogen fixation.</title>
        <authorList>
            <person name="Petersen J.M."/>
            <person name="Kemper A."/>
            <person name="Gruber-Vodicka H."/>
            <person name="Cardini U."/>
            <person name="Geest Mvander."/>
            <person name="Kleiner M."/>
            <person name="Bulgheresi S."/>
            <person name="Fussmann M."/>
            <person name="Herbold C."/>
            <person name="Seah B.K.B."/>
            <person name="Antony C.Paul."/>
            <person name="Liu D."/>
            <person name="Belitz A."/>
            <person name="Weber M."/>
        </authorList>
    </citation>
    <scope>NUCLEOTIDE SEQUENCE [LARGE SCALE GENOMIC DNA]</scope>
    <source>
        <strain evidence="11">G_D</strain>
    </source>
</reference>
<dbReference type="Proteomes" id="UP000094849">
    <property type="component" value="Unassembled WGS sequence"/>
</dbReference>
<name>A0A1E2UMG5_9GAMM</name>
<evidence type="ECO:0000256" key="4">
    <source>
        <dbReference type="ARBA" id="ARBA00022490"/>
    </source>
</evidence>
<feature type="domain" description="FAD/NAD(P)-binding" evidence="9">
    <location>
        <begin position="3"/>
        <end position="284"/>
    </location>
</feature>
<evidence type="ECO:0000256" key="7">
    <source>
        <dbReference type="ARBA" id="ARBA00023002"/>
    </source>
</evidence>
<evidence type="ECO:0000259" key="10">
    <source>
        <dbReference type="Pfam" id="PF18113"/>
    </source>
</evidence>
<dbReference type="GO" id="GO:0005737">
    <property type="term" value="C:cytoplasm"/>
    <property type="evidence" value="ECO:0007669"/>
    <property type="project" value="UniProtKB-SubCell"/>
</dbReference>
<dbReference type="InterPro" id="IPR041364">
    <property type="entry name" value="Rbx-bd"/>
</dbReference>
<dbReference type="Pfam" id="PF07992">
    <property type="entry name" value="Pyr_redox_2"/>
    <property type="match status" value="1"/>
</dbReference>
<keyword evidence="7" id="KW-0560">Oxidoreductase</keyword>
<dbReference type="PRINTS" id="PR00368">
    <property type="entry name" value="FADPNR"/>
</dbReference>
<organism evidence="11 12">
    <name type="scientific">Candidatus Thiodiazotropha endoloripes</name>
    <dbReference type="NCBI Taxonomy" id="1818881"/>
    <lineage>
        <taxon>Bacteria</taxon>
        <taxon>Pseudomonadati</taxon>
        <taxon>Pseudomonadota</taxon>
        <taxon>Gammaproteobacteria</taxon>
        <taxon>Chromatiales</taxon>
        <taxon>Sedimenticolaceae</taxon>
        <taxon>Candidatus Thiodiazotropha</taxon>
    </lineage>
</organism>
<evidence type="ECO:0000256" key="3">
    <source>
        <dbReference type="ARBA" id="ARBA00006442"/>
    </source>
</evidence>
<dbReference type="STRING" id="1818881.A3196_03425"/>
<dbReference type="EMBL" id="LVJZ01000003">
    <property type="protein sequence ID" value="ODB95891.1"/>
    <property type="molecule type" value="Genomic_DNA"/>
</dbReference>
<feature type="domain" description="Rubredoxin binding" evidence="10">
    <location>
        <begin position="307"/>
        <end position="377"/>
    </location>
</feature>
<dbReference type="PANTHER" id="PTHR43429">
    <property type="entry name" value="PYRIDINE NUCLEOTIDE-DISULFIDE OXIDOREDUCTASE DOMAIN-CONTAINING"/>
    <property type="match status" value="1"/>
</dbReference>
<dbReference type="SUPFAM" id="SSF51905">
    <property type="entry name" value="FAD/NAD(P)-binding domain"/>
    <property type="match status" value="1"/>
</dbReference>
<keyword evidence="4" id="KW-0963">Cytoplasm</keyword>
<dbReference type="PRINTS" id="PR00411">
    <property type="entry name" value="PNDRDTASEI"/>
</dbReference>
<protein>
    <recommendedName>
        <fullName evidence="13">Pyridine nucleotide-disulfide oxidoreductase</fullName>
    </recommendedName>
</protein>
<dbReference type="InterPro" id="IPR050260">
    <property type="entry name" value="FAD-bd_OxRdtase"/>
</dbReference>
<evidence type="ECO:0000256" key="5">
    <source>
        <dbReference type="ARBA" id="ARBA00022630"/>
    </source>
</evidence>
<evidence type="ECO:0000313" key="12">
    <source>
        <dbReference type="Proteomes" id="UP000094849"/>
    </source>
</evidence>
<evidence type="ECO:0008006" key="13">
    <source>
        <dbReference type="Google" id="ProtNLM"/>
    </source>
</evidence>